<accession>A0A645CSL3</accession>
<evidence type="ECO:0000313" key="2">
    <source>
        <dbReference type="EMBL" id="MPM79881.1"/>
    </source>
</evidence>
<sequence>MALSGVQTAMILNSLLSTFLLVVFRAIVTPVTFMYFVVSVSEFPELFVLLDFFVVVGEF</sequence>
<protein>
    <submittedName>
        <fullName evidence="2">Uncharacterized protein</fullName>
    </submittedName>
</protein>
<dbReference type="EMBL" id="VSSQ01029658">
    <property type="protein sequence ID" value="MPM79881.1"/>
    <property type="molecule type" value="Genomic_DNA"/>
</dbReference>
<gene>
    <name evidence="2" type="ORF">SDC9_126923</name>
</gene>
<reference evidence="2" key="1">
    <citation type="submission" date="2019-08" db="EMBL/GenBank/DDBJ databases">
        <authorList>
            <person name="Kucharzyk K."/>
            <person name="Murdoch R.W."/>
            <person name="Higgins S."/>
            <person name="Loffler F."/>
        </authorList>
    </citation>
    <scope>NUCLEOTIDE SEQUENCE</scope>
</reference>
<dbReference type="AlphaFoldDB" id="A0A645CSL3"/>
<keyword evidence="1" id="KW-1133">Transmembrane helix</keyword>
<organism evidence="2">
    <name type="scientific">bioreactor metagenome</name>
    <dbReference type="NCBI Taxonomy" id="1076179"/>
    <lineage>
        <taxon>unclassified sequences</taxon>
        <taxon>metagenomes</taxon>
        <taxon>ecological metagenomes</taxon>
    </lineage>
</organism>
<name>A0A645CSL3_9ZZZZ</name>
<keyword evidence="1" id="KW-0472">Membrane</keyword>
<comment type="caution">
    <text evidence="2">The sequence shown here is derived from an EMBL/GenBank/DDBJ whole genome shotgun (WGS) entry which is preliminary data.</text>
</comment>
<proteinExistence type="predicted"/>
<keyword evidence="1" id="KW-0812">Transmembrane</keyword>
<feature type="transmembrane region" description="Helical" evidence="1">
    <location>
        <begin position="12"/>
        <end position="38"/>
    </location>
</feature>
<evidence type="ECO:0000256" key="1">
    <source>
        <dbReference type="SAM" id="Phobius"/>
    </source>
</evidence>